<name>A0AAD1U9U7_EUPCR</name>
<dbReference type="Pfam" id="PF07714">
    <property type="entry name" value="PK_Tyr_Ser-Thr"/>
    <property type="match status" value="1"/>
</dbReference>
<proteinExistence type="predicted"/>
<dbReference type="InterPro" id="IPR011009">
    <property type="entry name" value="Kinase-like_dom_sf"/>
</dbReference>
<dbReference type="GO" id="GO:0005634">
    <property type="term" value="C:nucleus"/>
    <property type="evidence" value="ECO:0007669"/>
    <property type="project" value="TreeGrafter"/>
</dbReference>
<keyword evidence="3" id="KW-1185">Reference proteome</keyword>
<feature type="domain" description="Protein kinase" evidence="1">
    <location>
        <begin position="230"/>
        <end position="496"/>
    </location>
</feature>
<dbReference type="PROSITE" id="PS50011">
    <property type="entry name" value="PROTEIN_KINASE_DOM"/>
    <property type="match status" value="1"/>
</dbReference>
<organism evidence="2 3">
    <name type="scientific">Euplotes crassus</name>
    <dbReference type="NCBI Taxonomy" id="5936"/>
    <lineage>
        <taxon>Eukaryota</taxon>
        <taxon>Sar</taxon>
        <taxon>Alveolata</taxon>
        <taxon>Ciliophora</taxon>
        <taxon>Intramacronucleata</taxon>
        <taxon>Spirotrichea</taxon>
        <taxon>Hypotrichia</taxon>
        <taxon>Euplotida</taxon>
        <taxon>Euplotidae</taxon>
        <taxon>Moneuplotes</taxon>
    </lineage>
</organism>
<sequence length="499" mass="57881">MDKSFLEKLKGLQDYDGDLFDKITKGDAPIDCRIENMEDDTIGFSIAFSIAKNRVIEFYTMNLQKEKVVNIEENKMIEGNVDLEGVNIKDTSPILMIERKKKKIKRVKFLSSESRSLYYTDEETGNGFVHFCCYWGLPDALKKVSALKNINLSAKNFFNKSPIEISFLKRKAKDQCYLFLKKSIKKEFRSELVRTGISLFADEDALISPSVACENLGILSPFTREFYTDLDYIKILKRDRFETLKESIIDINPSFTVLQGRYKGEPIVVREILEKYTTIRQLLSIISELKTLNLKYAKEHDSFMDILAVSLEKGKLYILYHNCSQMVLQKHIRKRYMLTDSDRLFIIKQLVLSLLYLHLFYDDPIIHGHINPITIFVEDTLDIKIGAVGQFLNGGNSEIDKWIKDDPYSNYVAPECFSNQISTFSDVFSFGCLMYELYTGEPAFEASCLEDYLRQIQEKDIQWNDDIPPRISYLVKKCVAYEHVDRPHILEIADFLEAL</sequence>
<reference evidence="2" key="1">
    <citation type="submission" date="2023-07" db="EMBL/GenBank/DDBJ databases">
        <authorList>
            <consortium name="AG Swart"/>
            <person name="Singh M."/>
            <person name="Singh A."/>
            <person name="Seah K."/>
            <person name="Emmerich C."/>
        </authorList>
    </citation>
    <scope>NUCLEOTIDE SEQUENCE</scope>
    <source>
        <strain evidence="2">DP1</strain>
    </source>
</reference>
<dbReference type="Proteomes" id="UP001295684">
    <property type="component" value="Unassembled WGS sequence"/>
</dbReference>
<protein>
    <recommendedName>
        <fullName evidence="1">Protein kinase domain-containing protein</fullName>
    </recommendedName>
</protein>
<dbReference type="Gene3D" id="1.10.510.10">
    <property type="entry name" value="Transferase(Phosphotransferase) domain 1"/>
    <property type="match status" value="1"/>
</dbReference>
<accession>A0AAD1U9U7</accession>
<dbReference type="AlphaFoldDB" id="A0AAD1U9U7"/>
<dbReference type="GO" id="GO:0005524">
    <property type="term" value="F:ATP binding"/>
    <property type="evidence" value="ECO:0007669"/>
    <property type="project" value="InterPro"/>
</dbReference>
<evidence type="ECO:0000313" key="2">
    <source>
        <dbReference type="EMBL" id="CAI2362756.1"/>
    </source>
</evidence>
<dbReference type="PANTHER" id="PTHR24345">
    <property type="entry name" value="SERINE/THREONINE-PROTEIN KINASE PLK"/>
    <property type="match status" value="1"/>
</dbReference>
<dbReference type="GO" id="GO:0004672">
    <property type="term" value="F:protein kinase activity"/>
    <property type="evidence" value="ECO:0007669"/>
    <property type="project" value="InterPro"/>
</dbReference>
<dbReference type="InterPro" id="IPR001245">
    <property type="entry name" value="Ser-Thr/Tyr_kinase_cat_dom"/>
</dbReference>
<evidence type="ECO:0000259" key="1">
    <source>
        <dbReference type="PROSITE" id="PS50011"/>
    </source>
</evidence>
<evidence type="ECO:0000313" key="3">
    <source>
        <dbReference type="Proteomes" id="UP001295684"/>
    </source>
</evidence>
<dbReference type="InterPro" id="IPR000719">
    <property type="entry name" value="Prot_kinase_dom"/>
</dbReference>
<dbReference type="SUPFAM" id="SSF56112">
    <property type="entry name" value="Protein kinase-like (PK-like)"/>
    <property type="match status" value="1"/>
</dbReference>
<dbReference type="EMBL" id="CAMPGE010003912">
    <property type="protein sequence ID" value="CAI2362756.1"/>
    <property type="molecule type" value="Genomic_DNA"/>
</dbReference>
<gene>
    <name evidence="2" type="ORF">ECRASSUSDP1_LOCUS4083</name>
</gene>
<comment type="caution">
    <text evidence="2">The sequence shown here is derived from an EMBL/GenBank/DDBJ whole genome shotgun (WGS) entry which is preliminary data.</text>
</comment>